<dbReference type="SMART" id="SM00558">
    <property type="entry name" value="JmjC"/>
    <property type="match status" value="1"/>
</dbReference>
<dbReference type="GO" id="GO:0031490">
    <property type="term" value="F:chromatin DNA binding"/>
    <property type="evidence" value="ECO:0007669"/>
    <property type="project" value="TreeGrafter"/>
</dbReference>
<accession>A0A9C6X7F8</accession>
<feature type="region of interest" description="Disordered" evidence="13">
    <location>
        <begin position="930"/>
        <end position="983"/>
    </location>
</feature>
<keyword evidence="10" id="KW-0539">Nucleus</keyword>
<evidence type="ECO:0000256" key="8">
    <source>
        <dbReference type="ARBA" id="ARBA00023002"/>
    </source>
</evidence>
<evidence type="ECO:0000256" key="9">
    <source>
        <dbReference type="ARBA" id="ARBA00023004"/>
    </source>
</evidence>
<dbReference type="Pfam" id="PF21322">
    <property type="entry name" value="KDM6_C-hel"/>
    <property type="match status" value="1"/>
</dbReference>
<dbReference type="GO" id="GO:0046872">
    <property type="term" value="F:metal ion binding"/>
    <property type="evidence" value="ECO:0007669"/>
    <property type="project" value="UniProtKB-KW"/>
</dbReference>
<feature type="compositionally biased region" description="Polar residues" evidence="13">
    <location>
        <begin position="841"/>
        <end position="858"/>
    </location>
</feature>
<dbReference type="PROSITE" id="PS50005">
    <property type="entry name" value="TPR"/>
    <property type="match status" value="3"/>
</dbReference>
<dbReference type="Gene3D" id="1.20.58.1370">
    <property type="match status" value="1"/>
</dbReference>
<evidence type="ECO:0000256" key="1">
    <source>
        <dbReference type="ARBA" id="ARBA00001954"/>
    </source>
</evidence>
<dbReference type="Pfam" id="PF21326">
    <property type="entry name" value="KDM6_GATAL"/>
    <property type="match status" value="1"/>
</dbReference>
<keyword evidence="5" id="KW-0862">Zinc</keyword>
<evidence type="ECO:0000256" key="2">
    <source>
        <dbReference type="ARBA" id="ARBA00004123"/>
    </source>
</evidence>
<dbReference type="SUPFAM" id="SSF81901">
    <property type="entry name" value="HCP-like"/>
    <property type="match status" value="1"/>
</dbReference>
<dbReference type="GO" id="GO:0044666">
    <property type="term" value="C:MLL3/4 complex"/>
    <property type="evidence" value="ECO:0007669"/>
    <property type="project" value="TreeGrafter"/>
</dbReference>
<dbReference type="Pfam" id="PF02373">
    <property type="entry name" value="JmjC"/>
    <property type="match status" value="1"/>
</dbReference>
<keyword evidence="7" id="KW-0223">Dioxygenase</keyword>
<dbReference type="InterPro" id="IPR048560">
    <property type="entry name" value="KDM6A_B-like_GATAL"/>
</dbReference>
<evidence type="ECO:0000256" key="3">
    <source>
        <dbReference type="ARBA" id="ARBA00022553"/>
    </source>
</evidence>
<feature type="region of interest" description="Disordered" evidence="13">
    <location>
        <begin position="1"/>
        <end position="22"/>
    </location>
</feature>
<dbReference type="InterPro" id="IPR046941">
    <property type="entry name" value="KDM6_GATAL_sf"/>
</dbReference>
<feature type="compositionally biased region" description="Polar residues" evidence="13">
    <location>
        <begin position="807"/>
        <end position="827"/>
    </location>
</feature>
<dbReference type="Proteomes" id="UP000504606">
    <property type="component" value="Unplaced"/>
</dbReference>
<evidence type="ECO:0000256" key="5">
    <source>
        <dbReference type="ARBA" id="ARBA00022833"/>
    </source>
</evidence>
<name>A0A9C6X7F8_FRAOC</name>
<feature type="compositionally biased region" description="Polar residues" evidence="13">
    <location>
        <begin position="191"/>
        <end position="208"/>
    </location>
</feature>
<dbReference type="InterPro" id="IPR019734">
    <property type="entry name" value="TPR_rpt"/>
</dbReference>
<feature type="compositionally biased region" description="Basic and acidic residues" evidence="13">
    <location>
        <begin position="129"/>
        <end position="144"/>
    </location>
</feature>
<gene>
    <name evidence="16" type="primary">LOC113209019</name>
</gene>
<dbReference type="Gene3D" id="2.60.120.650">
    <property type="entry name" value="Cupin"/>
    <property type="match status" value="1"/>
</dbReference>
<feature type="compositionally biased region" description="Pro residues" evidence="13">
    <location>
        <begin position="1076"/>
        <end position="1087"/>
    </location>
</feature>
<dbReference type="OrthoDB" id="418911at2759"/>
<feature type="region of interest" description="Disordered" evidence="13">
    <location>
        <begin position="660"/>
        <end position="683"/>
    </location>
</feature>
<dbReference type="InterPro" id="IPR051630">
    <property type="entry name" value="Corepressor-Demethylase"/>
</dbReference>
<feature type="compositionally biased region" description="Basic and acidic residues" evidence="13">
    <location>
        <begin position="97"/>
        <end position="120"/>
    </location>
</feature>
<feature type="region of interest" description="Disordered" evidence="13">
    <location>
        <begin position="1069"/>
        <end position="1100"/>
    </location>
</feature>
<feature type="region of interest" description="Disordered" evidence="13">
    <location>
        <begin position="75"/>
        <end position="286"/>
    </location>
</feature>
<keyword evidence="6" id="KW-0156">Chromatin regulator</keyword>
<evidence type="ECO:0000256" key="7">
    <source>
        <dbReference type="ARBA" id="ARBA00022964"/>
    </source>
</evidence>
<dbReference type="PANTHER" id="PTHR14017:SF1">
    <property type="entry name" value="LD02225P"/>
    <property type="match status" value="1"/>
</dbReference>
<evidence type="ECO:0000256" key="12">
    <source>
        <dbReference type="PROSITE-ProRule" id="PRU00339"/>
    </source>
</evidence>
<comment type="similarity">
    <text evidence="11">Belongs to the UTX family.</text>
</comment>
<keyword evidence="12" id="KW-0802">TPR repeat</keyword>
<keyword evidence="4" id="KW-0479">Metal-binding</keyword>
<feature type="compositionally biased region" description="Basic and acidic residues" evidence="13">
    <location>
        <begin position="221"/>
        <end position="243"/>
    </location>
</feature>
<dbReference type="PANTHER" id="PTHR14017">
    <property type="entry name" value="LYSINE-SPECIFIC DEMETHYLASE"/>
    <property type="match status" value="1"/>
</dbReference>
<dbReference type="SMART" id="SM00028">
    <property type="entry name" value="TPR"/>
    <property type="match status" value="7"/>
</dbReference>
<dbReference type="InterPro" id="IPR048562">
    <property type="entry name" value="KDM6A_B-like_C-hel"/>
</dbReference>
<dbReference type="GeneID" id="113209019"/>
<organism evidence="15 16">
    <name type="scientific">Frankliniella occidentalis</name>
    <name type="common">Western flower thrips</name>
    <name type="synonym">Euthrips occidentalis</name>
    <dbReference type="NCBI Taxonomy" id="133901"/>
    <lineage>
        <taxon>Eukaryota</taxon>
        <taxon>Metazoa</taxon>
        <taxon>Ecdysozoa</taxon>
        <taxon>Arthropoda</taxon>
        <taxon>Hexapoda</taxon>
        <taxon>Insecta</taxon>
        <taxon>Pterygota</taxon>
        <taxon>Neoptera</taxon>
        <taxon>Paraneoptera</taxon>
        <taxon>Thysanoptera</taxon>
        <taxon>Terebrantia</taxon>
        <taxon>Thripoidea</taxon>
        <taxon>Thripidae</taxon>
        <taxon>Frankliniella</taxon>
    </lineage>
</organism>
<keyword evidence="3" id="KW-0597">Phosphoprotein</keyword>
<feature type="compositionally biased region" description="Basic residues" evidence="13">
    <location>
        <begin position="84"/>
        <end position="96"/>
    </location>
</feature>
<dbReference type="Gene3D" id="2.10.110.20">
    <property type="match status" value="1"/>
</dbReference>
<evidence type="ECO:0000313" key="15">
    <source>
        <dbReference type="Proteomes" id="UP000504606"/>
    </source>
</evidence>
<evidence type="ECO:0000256" key="10">
    <source>
        <dbReference type="ARBA" id="ARBA00023242"/>
    </source>
</evidence>
<feature type="region of interest" description="Disordered" evidence="13">
    <location>
        <begin position="786"/>
        <end position="878"/>
    </location>
</feature>
<dbReference type="GO" id="GO:0010468">
    <property type="term" value="P:regulation of gene expression"/>
    <property type="evidence" value="ECO:0007669"/>
    <property type="project" value="TreeGrafter"/>
</dbReference>
<evidence type="ECO:0000256" key="6">
    <source>
        <dbReference type="ARBA" id="ARBA00022853"/>
    </source>
</evidence>
<evidence type="ECO:0000256" key="4">
    <source>
        <dbReference type="ARBA" id="ARBA00022723"/>
    </source>
</evidence>
<feature type="compositionally biased region" description="Acidic residues" evidence="13">
    <location>
        <begin position="174"/>
        <end position="185"/>
    </location>
</feature>
<feature type="compositionally biased region" description="Low complexity" evidence="13">
    <location>
        <begin position="786"/>
        <end position="802"/>
    </location>
</feature>
<keyword evidence="15" id="KW-1185">Reference proteome</keyword>
<reference evidence="16" key="1">
    <citation type="submission" date="2025-08" db="UniProtKB">
        <authorList>
            <consortium name="RefSeq"/>
        </authorList>
    </citation>
    <scope>IDENTIFICATION</scope>
    <source>
        <tissue evidence="16">Whole organism</tissue>
    </source>
</reference>
<proteinExistence type="inferred from homology"/>
<dbReference type="InterPro" id="IPR011990">
    <property type="entry name" value="TPR-like_helical_dom_sf"/>
</dbReference>
<dbReference type="SUPFAM" id="SSF51197">
    <property type="entry name" value="Clavaminate synthase-like"/>
    <property type="match status" value="1"/>
</dbReference>
<keyword evidence="9" id="KW-0408">Iron</keyword>
<dbReference type="FunFam" id="2.10.110.20:FF:000002">
    <property type="entry name" value="lysine-specific demethylase 6A isoform X2"/>
    <property type="match status" value="1"/>
</dbReference>
<keyword evidence="8" id="KW-0560">Oxidoreductase</keyword>
<feature type="compositionally biased region" description="Low complexity" evidence="13">
    <location>
        <begin position="862"/>
        <end position="876"/>
    </location>
</feature>
<dbReference type="GO" id="GO:0071558">
    <property type="term" value="F:histone H3K27me2/H3K27me3 demethylase activity"/>
    <property type="evidence" value="ECO:0007669"/>
    <property type="project" value="TreeGrafter"/>
</dbReference>
<protein>
    <submittedName>
        <fullName evidence="16">Histone demethylase UTY isoform X3</fullName>
    </submittedName>
</protein>
<feature type="compositionally biased region" description="Polar residues" evidence="13">
    <location>
        <begin position="940"/>
        <end position="972"/>
    </location>
</feature>
<feature type="repeat" description="TPR" evidence="12">
    <location>
        <begin position="294"/>
        <end position="327"/>
    </location>
</feature>
<dbReference type="CTD" id="34377"/>
<dbReference type="FunFam" id="1.20.58.1370:FF:000001">
    <property type="entry name" value="lysine-specific demethylase 6A isoform X2"/>
    <property type="match status" value="1"/>
</dbReference>
<feature type="repeat" description="TPR" evidence="12">
    <location>
        <begin position="331"/>
        <end position="364"/>
    </location>
</feature>
<evidence type="ECO:0000256" key="11">
    <source>
        <dbReference type="ARBA" id="ARBA00034483"/>
    </source>
</evidence>
<dbReference type="GO" id="GO:0000978">
    <property type="term" value="F:RNA polymerase II cis-regulatory region sequence-specific DNA binding"/>
    <property type="evidence" value="ECO:0007669"/>
    <property type="project" value="TreeGrafter"/>
</dbReference>
<dbReference type="Gene3D" id="1.25.40.10">
    <property type="entry name" value="Tetratricopeptide repeat domain"/>
    <property type="match status" value="2"/>
</dbReference>
<dbReference type="RefSeq" id="XP_052130551.1">
    <property type="nucleotide sequence ID" value="XM_052274591.1"/>
</dbReference>
<feature type="compositionally biased region" description="Basic and acidic residues" evidence="13">
    <location>
        <begin position="153"/>
        <end position="165"/>
    </location>
</feature>
<sequence length="1631" mass="182744">MTISMCDSGRNPQTMAQENDDINLTPQELQVLSELDSRLFGFLKLNATEHAKTKALVLKAIKYLQRMLVQAQNQKMQSEFKKPPLPKRKKKIKKSVKTSEEKVSPSDESKEKSGDCDSEKNNASTSSDSKGKSELSESKDKPSNLEEQSEGSSKSKDGDNSEKLDLAVVKIENDSDCAMDVSCEEGDTKSDPSCTENEGKCDNSTSDISAAPIPSETSDITDCKVKEEQGEASVSKKESERTVGDQVVEESDCGADNNDDDDGEEEEEEDDDDDEDDEDLKRLSESDKDINIDPKTYCKLGHFHLLLEDYPKALSAYQRFFFLKSDHWKDPTFLYGLGLVYFHFNSFQWAVRAFQQVLYVDPVFQRANEVHLRLGLMFKVNNDPESALKHLKLSYVDASPSTFCKLEIQFHIAHLYEVQKKHKLAKELYEQLLKEKDLPLHLKADIYRQLGWMYHNVEAFGSKTERMTLAIRCLEKSLEADRNSGQTLYLLGRCYASIGKADHAFDAYRNVVEKTTPTADVWCSIGVLYQQQKQYVDALQAYVCAVQLDKCHSASWINLGILYESCSQLKDALACYIHSVRASKDKAAGVGSGTTSSESGPLKPWHISARPQNTDSANSDISQRIAFLQTQLAKTPMPSITSKAELPTIEEAWNTPVVSDWNSKHQPQQKRHPGMAQQGGPKPNHYVNGVNGGAVPPPPYPGAVPGAGPNAKRFKPNGEVDNGMVGAAGMGHARPPQAQPQQPPPYYLNQQQLQLLQYYQSHVESLNPQQRQQMQQFQHHYRLMQQHQQQLRMQQQQQQQLHAGVSPVQQPGQVARPPQQSLQQPSVKSCPPQATGVAPQSGFTEPGSNFAATPNSQAGMPYQQYQQQQTQQTQQQLSGFNQNQYAVQNKQPSQTSAGNYNDFSDQELQSLFSHKDITASLAEDLLKQFGSGSEEEENIDTSAGSQTLSSGPFSPTNLLSNDARTSNSTSVTVKEEKPDSCSKSNIASIAAAASASLRQAKPVGKISKYERNGSPSGEEYLAHDIKKEASVLQMANLSAKPEFQLTFESDSKTILESVKGRSLDGISGCSILSTNAPPPQPPDPPPQKLTREQLNPPTPSVYLESKKDAFSPQLQDFCLRNPIAVIRGLAAALKLDLGLFSTKTLVEANPDHGIEVRTQMQQSPDENRDPVLGQRVWSCISHRSHTSIAKYAQYQASSFQDSLKEEQEKTTGIHCSNLSDSDSKDSTGNVVRRKLKNGVHPHGKVAPNGCKMIKFGTNVDLSDDRKWKAQLQELNKLPAFARVVSAGNMLSHVGHVILGMNTVQLYMKVPGSRTPGHQENNNFCSININIGPGDCEWFAVPDAYWGALNNLCEKNNMNYLHGSWWPLLEDLFEANVPVYRFHQRPGDLVWVNSGCVHWVQAVGWCNNIAWNVGPLTARQYQLAIERYEWNKLQSYKSIVPMVHLSWNLARNIRIVDPKLFELVKNCLMRTLHHCALILEFVKSKGIEVRFHGRRKDEASHYCGQCEVEVFNILFIREQEKRHVVHCMDCARKQSPSLEGFVCLEEYSMSDLCSVYDQFKFSSVASPHGRKICEMEFLSLRPCWQVYAVTTSAHLAYSLWYESVWKISTYREPTNTVVFVIFSHEDRIWKIY</sequence>
<evidence type="ECO:0000259" key="14">
    <source>
        <dbReference type="PROSITE" id="PS51184"/>
    </source>
</evidence>
<evidence type="ECO:0000313" key="16">
    <source>
        <dbReference type="RefSeq" id="XP_052130551.1"/>
    </source>
</evidence>
<comment type="cofactor">
    <cofactor evidence="1">
        <name>Fe(2+)</name>
        <dbReference type="ChEBI" id="CHEBI:29033"/>
    </cofactor>
</comment>
<dbReference type="PROSITE" id="PS51184">
    <property type="entry name" value="JMJC"/>
    <property type="match status" value="1"/>
</dbReference>
<feature type="repeat" description="TPR" evidence="12">
    <location>
        <begin position="519"/>
        <end position="552"/>
    </location>
</feature>
<dbReference type="InterPro" id="IPR003347">
    <property type="entry name" value="JmjC_dom"/>
</dbReference>
<feature type="domain" description="JmjC" evidence="14">
    <location>
        <begin position="1266"/>
        <end position="1429"/>
    </location>
</feature>
<evidence type="ECO:0000256" key="13">
    <source>
        <dbReference type="SAM" id="MobiDB-lite"/>
    </source>
</evidence>
<feature type="compositionally biased region" description="Acidic residues" evidence="13">
    <location>
        <begin position="247"/>
        <end position="278"/>
    </location>
</feature>
<comment type="subcellular location">
    <subcellularLocation>
        <location evidence="2">Nucleus</location>
    </subcellularLocation>
</comment>